<evidence type="ECO:0000256" key="2">
    <source>
        <dbReference type="ARBA" id="ARBA00004651"/>
    </source>
</evidence>
<dbReference type="Gene3D" id="1.10.287.130">
    <property type="match status" value="1"/>
</dbReference>
<comment type="subcellular location">
    <subcellularLocation>
        <location evidence="2">Cell membrane</location>
        <topology evidence="2">Multi-pass membrane protein</topology>
    </subcellularLocation>
</comment>
<reference evidence="17 18" key="1">
    <citation type="submission" date="2014-10" db="EMBL/GenBank/DDBJ databases">
        <title>Genome sequence of Clostridium aceticum DSM 1496.</title>
        <authorList>
            <person name="Poehlein A."/>
            <person name="Schiel-Bengelsdorf B."/>
            <person name="Gottschalk G."/>
            <person name="Duerre P."/>
            <person name="Daniel R."/>
        </authorList>
    </citation>
    <scope>NUCLEOTIDE SEQUENCE [LARGE SCALE GENOMIC DNA]</scope>
    <source>
        <strain evidence="17 18">DSM 1496</strain>
    </source>
</reference>
<organism evidence="17 18">
    <name type="scientific">Clostridium aceticum</name>
    <dbReference type="NCBI Taxonomy" id="84022"/>
    <lineage>
        <taxon>Bacteria</taxon>
        <taxon>Bacillati</taxon>
        <taxon>Bacillota</taxon>
        <taxon>Clostridia</taxon>
        <taxon>Eubacteriales</taxon>
        <taxon>Clostridiaceae</taxon>
        <taxon>Clostridium</taxon>
    </lineage>
</organism>
<dbReference type="EMBL" id="CP009687">
    <property type="protein sequence ID" value="AKL97256.1"/>
    <property type="molecule type" value="Genomic_DNA"/>
</dbReference>
<evidence type="ECO:0000256" key="3">
    <source>
        <dbReference type="ARBA" id="ARBA00012438"/>
    </source>
</evidence>
<feature type="transmembrane region" description="Helical" evidence="15">
    <location>
        <begin position="290"/>
        <end position="310"/>
    </location>
</feature>
<dbReference type="EC" id="2.7.13.3" evidence="3"/>
<evidence type="ECO:0000256" key="5">
    <source>
        <dbReference type="ARBA" id="ARBA00022553"/>
    </source>
</evidence>
<dbReference type="FunFam" id="1.10.287.130:FF:000008">
    <property type="entry name" value="Two-component sensor histidine kinase"/>
    <property type="match status" value="1"/>
</dbReference>
<evidence type="ECO:0000256" key="11">
    <source>
        <dbReference type="ARBA" id="ARBA00022989"/>
    </source>
</evidence>
<gene>
    <name evidence="17" type="primary">phoR6</name>
    <name evidence="17" type="ORF">CACET_c38280</name>
</gene>
<evidence type="ECO:0000313" key="17">
    <source>
        <dbReference type="EMBL" id="AKL97256.1"/>
    </source>
</evidence>
<dbReference type="SUPFAM" id="SSF47384">
    <property type="entry name" value="Homodimeric domain of signal transducing histidine kinase"/>
    <property type="match status" value="1"/>
</dbReference>
<dbReference type="GO" id="GO:0005886">
    <property type="term" value="C:plasma membrane"/>
    <property type="evidence" value="ECO:0007669"/>
    <property type="project" value="UniProtKB-SubCell"/>
</dbReference>
<dbReference type="InterPro" id="IPR005467">
    <property type="entry name" value="His_kinase_dom"/>
</dbReference>
<dbReference type="InterPro" id="IPR036890">
    <property type="entry name" value="HATPase_C_sf"/>
</dbReference>
<keyword evidence="10" id="KW-0067">ATP-binding</keyword>
<evidence type="ECO:0000256" key="12">
    <source>
        <dbReference type="ARBA" id="ARBA00023012"/>
    </source>
</evidence>
<comment type="catalytic activity">
    <reaction evidence="1">
        <text>ATP + protein L-histidine = ADP + protein N-phospho-L-histidine.</text>
        <dbReference type="EC" id="2.7.13.3"/>
    </reaction>
</comment>
<dbReference type="SMART" id="SM00388">
    <property type="entry name" value="HisKA"/>
    <property type="match status" value="1"/>
</dbReference>
<dbReference type="Proteomes" id="UP000035704">
    <property type="component" value="Chromosome"/>
</dbReference>
<accession>A0A0G3WF03</accession>
<dbReference type="InterPro" id="IPR003594">
    <property type="entry name" value="HATPase_dom"/>
</dbReference>
<evidence type="ECO:0000256" key="4">
    <source>
        <dbReference type="ARBA" id="ARBA00022475"/>
    </source>
</evidence>
<feature type="transmembrane region" description="Helical" evidence="15">
    <location>
        <begin position="326"/>
        <end position="350"/>
    </location>
</feature>
<dbReference type="PROSITE" id="PS50109">
    <property type="entry name" value="HIS_KIN"/>
    <property type="match status" value="1"/>
</dbReference>
<feature type="transmembrane region" description="Helical" evidence="15">
    <location>
        <begin position="399"/>
        <end position="432"/>
    </location>
</feature>
<name>A0A0G3WF03_9CLOT</name>
<dbReference type="Pfam" id="PF00512">
    <property type="entry name" value="HisKA"/>
    <property type="match status" value="1"/>
</dbReference>
<dbReference type="STRING" id="84022.CACET_c38280"/>
<keyword evidence="18" id="KW-1185">Reference proteome</keyword>
<dbReference type="GO" id="GO:0000155">
    <property type="term" value="F:phosphorelay sensor kinase activity"/>
    <property type="evidence" value="ECO:0007669"/>
    <property type="project" value="InterPro"/>
</dbReference>
<evidence type="ECO:0000259" key="16">
    <source>
        <dbReference type="PROSITE" id="PS50109"/>
    </source>
</evidence>
<evidence type="ECO:0000256" key="1">
    <source>
        <dbReference type="ARBA" id="ARBA00000085"/>
    </source>
</evidence>
<feature type="transmembrane region" description="Helical" evidence="15">
    <location>
        <begin position="60"/>
        <end position="82"/>
    </location>
</feature>
<keyword evidence="6 17" id="KW-0808">Transferase</keyword>
<dbReference type="SUPFAM" id="SSF55874">
    <property type="entry name" value="ATPase domain of HSP90 chaperone/DNA topoisomerase II/histidine kinase"/>
    <property type="match status" value="1"/>
</dbReference>
<dbReference type="Gene3D" id="3.30.565.10">
    <property type="entry name" value="Histidine kinase-like ATPase, C-terminal domain"/>
    <property type="match status" value="1"/>
</dbReference>
<sequence>MDTNLNNDNMEEKNTIDVEDAKDEEMQDIQGKFDKIEEEKHMPIARENQDIDAAKAPKRLVASTVAILMILLIFAAASVASYGPMKDSLFATKDNTKTYMESYEFPHTLIRLTRYLKETKIQEGNDWYDPWYENAESIYYYISDREKTFSISNVDGITEDKLQDEIKNSQFYLRASFDESGNVEIENSLGRRFHKDIFINGLGLSNEDKVEYANLDIVYIVPKDFEKHNDFLAYNMKHFHVTPNYFLLILAIGAVSILILMIMAFAIPYSFQSKTGMCRLFNKMFLEFKALLWLGFGIIPLLGISLPSYYSANSFNVVDAIYYPNIYFYLIGIPVTFVLYLLTYLTIVYIKYIYHTGFKEGLICNSVLGKLSFYMLGSVKQLLRQAMEIDVRKDCHKKLFMTLTINLFILWIIALSRFFGVILAIVYSIFLFKYLLKMIDRVKALEGASNQLAEGNFAITLDEDMGILSPISENLNNIKDGFQLAVDKETKSQKMKAELISNVSHDLKTPLTSIITYVDLLKKEDNTPEAQKEFIGILDKKSKRLKVLIEDLFEASKASSGNIELSLENLDVVALFRQTLGELEEKINDSTLQMKINTPENKIICKLDGKRTYRIFENIMSNILKYAMPNSRVYIDLVESQQEVRFIFKNISAYEMNFDTSEITERFTRGDRSRHTEGSGLGLSIAKSFIELQKGRLEINIDGDLFKLIVTFPKAG</sequence>
<evidence type="ECO:0000256" key="6">
    <source>
        <dbReference type="ARBA" id="ARBA00022679"/>
    </source>
</evidence>
<evidence type="ECO:0000256" key="10">
    <source>
        <dbReference type="ARBA" id="ARBA00022840"/>
    </source>
</evidence>
<keyword evidence="8" id="KW-0547">Nucleotide-binding</keyword>
<keyword evidence="5" id="KW-0597">Phosphoprotein</keyword>
<keyword evidence="4" id="KW-1003">Cell membrane</keyword>
<dbReference type="PANTHER" id="PTHR45528">
    <property type="entry name" value="SENSOR HISTIDINE KINASE CPXA"/>
    <property type="match status" value="1"/>
</dbReference>
<dbReference type="PATRIC" id="fig|84022.6.peg.3911"/>
<feature type="domain" description="Histidine kinase" evidence="16">
    <location>
        <begin position="502"/>
        <end position="716"/>
    </location>
</feature>
<keyword evidence="9" id="KW-0418">Kinase</keyword>
<dbReference type="InterPro" id="IPR003661">
    <property type="entry name" value="HisK_dim/P_dom"/>
</dbReference>
<dbReference type="CDD" id="cd00082">
    <property type="entry name" value="HisKA"/>
    <property type="match status" value="1"/>
</dbReference>
<feature type="region of interest" description="Disordered" evidence="14">
    <location>
        <begin position="1"/>
        <end position="25"/>
    </location>
</feature>
<keyword evidence="11 15" id="KW-1133">Transmembrane helix</keyword>
<keyword evidence="12" id="KW-0902">Two-component regulatory system</keyword>
<evidence type="ECO:0000256" key="7">
    <source>
        <dbReference type="ARBA" id="ARBA00022692"/>
    </source>
</evidence>
<keyword evidence="13 15" id="KW-0472">Membrane</keyword>
<dbReference type="KEGG" id="cace:CACET_c38280"/>
<evidence type="ECO:0000256" key="13">
    <source>
        <dbReference type="ARBA" id="ARBA00023136"/>
    </source>
</evidence>
<dbReference type="SMART" id="SM00387">
    <property type="entry name" value="HATPase_c"/>
    <property type="match status" value="1"/>
</dbReference>
<dbReference type="RefSeq" id="WP_242846946.1">
    <property type="nucleotide sequence ID" value="NZ_CP009687.1"/>
</dbReference>
<dbReference type="Pfam" id="PF02518">
    <property type="entry name" value="HATPase_c"/>
    <property type="match status" value="1"/>
</dbReference>
<evidence type="ECO:0000313" key="18">
    <source>
        <dbReference type="Proteomes" id="UP000035704"/>
    </source>
</evidence>
<evidence type="ECO:0000256" key="14">
    <source>
        <dbReference type="SAM" id="MobiDB-lite"/>
    </source>
</evidence>
<proteinExistence type="predicted"/>
<evidence type="ECO:0000256" key="15">
    <source>
        <dbReference type="SAM" id="Phobius"/>
    </source>
</evidence>
<protein>
    <recommendedName>
        <fullName evidence="3">histidine kinase</fullName>
        <ecNumber evidence="3">2.7.13.3</ecNumber>
    </recommendedName>
</protein>
<dbReference type="AlphaFoldDB" id="A0A0G3WF03"/>
<dbReference type="PANTHER" id="PTHR45528:SF1">
    <property type="entry name" value="SENSOR HISTIDINE KINASE CPXA"/>
    <property type="match status" value="1"/>
</dbReference>
<dbReference type="InterPro" id="IPR036097">
    <property type="entry name" value="HisK_dim/P_sf"/>
</dbReference>
<feature type="transmembrane region" description="Helical" evidence="15">
    <location>
        <begin position="245"/>
        <end position="269"/>
    </location>
</feature>
<dbReference type="GO" id="GO:0005524">
    <property type="term" value="F:ATP binding"/>
    <property type="evidence" value="ECO:0007669"/>
    <property type="project" value="UniProtKB-KW"/>
</dbReference>
<evidence type="ECO:0000256" key="8">
    <source>
        <dbReference type="ARBA" id="ARBA00022741"/>
    </source>
</evidence>
<dbReference type="InterPro" id="IPR050398">
    <property type="entry name" value="HssS/ArlS-like"/>
</dbReference>
<evidence type="ECO:0000256" key="9">
    <source>
        <dbReference type="ARBA" id="ARBA00022777"/>
    </source>
</evidence>
<keyword evidence="7 15" id="KW-0812">Transmembrane</keyword>